<protein>
    <submittedName>
        <fullName evidence="1">Uncharacterized protein</fullName>
    </submittedName>
</protein>
<dbReference type="Proteomes" id="UP000319103">
    <property type="component" value="Unassembled WGS sequence"/>
</dbReference>
<dbReference type="EMBL" id="VIGB01000003">
    <property type="protein sequence ID" value="TQF02258.1"/>
    <property type="molecule type" value="Genomic_DNA"/>
</dbReference>
<reference evidence="1 2" key="1">
    <citation type="submission" date="2019-06" db="EMBL/GenBank/DDBJ databases">
        <title>Description of Kitasatospora acidophila sp. nov. isolated from pine grove soil, and reclassification of Streptomyces novaecaesareae to Kitasatospora novaeceasareae comb. nov.</title>
        <authorList>
            <person name="Kim M.J."/>
        </authorList>
    </citation>
    <scope>NUCLEOTIDE SEQUENCE [LARGE SCALE GENOMIC DNA]</scope>
    <source>
        <strain evidence="1 2">MMS16-CNU292</strain>
    </source>
</reference>
<name>A0A540VZS5_9ACTN</name>
<accession>A0A540VZS5</accession>
<dbReference type="InterPro" id="IPR029063">
    <property type="entry name" value="SAM-dependent_MTases_sf"/>
</dbReference>
<proteinExistence type="predicted"/>
<organism evidence="1 2">
    <name type="scientific">Kitasatospora acidiphila</name>
    <dbReference type="NCBI Taxonomy" id="2567942"/>
    <lineage>
        <taxon>Bacteria</taxon>
        <taxon>Bacillati</taxon>
        <taxon>Actinomycetota</taxon>
        <taxon>Actinomycetes</taxon>
        <taxon>Kitasatosporales</taxon>
        <taxon>Streptomycetaceae</taxon>
        <taxon>Kitasatospora</taxon>
    </lineage>
</organism>
<comment type="caution">
    <text evidence="1">The sequence shown here is derived from an EMBL/GenBank/DDBJ whole genome shotgun (WGS) entry which is preliminary data.</text>
</comment>
<dbReference type="Pfam" id="PF01135">
    <property type="entry name" value="PCMT"/>
    <property type="match status" value="1"/>
</dbReference>
<evidence type="ECO:0000313" key="1">
    <source>
        <dbReference type="EMBL" id="TQF02258.1"/>
    </source>
</evidence>
<sequence length="68" mass="7257">MTTVEQSLQVVAEARAALGRAGNRNVNVHAGDGNHGRPADALLDLVPETASPPITWRERLWLRTATAG</sequence>
<dbReference type="Gene3D" id="3.40.50.150">
    <property type="entry name" value="Vaccinia Virus protein VP39"/>
    <property type="match status" value="1"/>
</dbReference>
<gene>
    <name evidence="1" type="ORF">E6W39_08210</name>
</gene>
<dbReference type="AlphaFoldDB" id="A0A540VZS5"/>
<keyword evidence="2" id="KW-1185">Reference proteome</keyword>
<evidence type="ECO:0000313" key="2">
    <source>
        <dbReference type="Proteomes" id="UP000319103"/>
    </source>
</evidence>
<dbReference type="RefSeq" id="WP_141632960.1">
    <property type="nucleotide sequence ID" value="NZ_VIGB01000003.1"/>
</dbReference>